<accession>R1HMY9</accession>
<comment type="caution">
    <text evidence="1">The sequence shown here is derived from an EMBL/GenBank/DDBJ whole genome shotgun (WGS) entry which is preliminary data.</text>
</comment>
<reference evidence="1 2" key="1">
    <citation type="submission" date="2013-02" db="EMBL/GenBank/DDBJ databases">
        <title>Draft genome sequence of Amycolatopsis vancoresmycina strain DSM 44592T.</title>
        <authorList>
            <person name="Kumar S."/>
            <person name="Kaur N."/>
            <person name="Kaur C."/>
            <person name="Raghava G.P.S."/>
            <person name="Mayilraj S."/>
        </authorList>
    </citation>
    <scope>NUCLEOTIDE SEQUENCE [LARGE SCALE GENOMIC DNA]</scope>
    <source>
        <strain evidence="1 2">DSM 44592</strain>
    </source>
</reference>
<dbReference type="AlphaFoldDB" id="R1HMY9"/>
<dbReference type="RefSeq" id="WP_003104653.1">
    <property type="nucleotide sequence ID" value="NZ_AOUO01000464.1"/>
</dbReference>
<dbReference type="Proteomes" id="UP000014139">
    <property type="component" value="Unassembled WGS sequence"/>
</dbReference>
<evidence type="ECO:0000313" key="2">
    <source>
        <dbReference type="Proteomes" id="UP000014139"/>
    </source>
</evidence>
<protein>
    <submittedName>
        <fullName evidence="1">Uncharacterized protein</fullName>
    </submittedName>
</protein>
<organism evidence="1 2">
    <name type="scientific">Amycolatopsis vancoresmycina DSM 44592</name>
    <dbReference type="NCBI Taxonomy" id="1292037"/>
    <lineage>
        <taxon>Bacteria</taxon>
        <taxon>Bacillati</taxon>
        <taxon>Actinomycetota</taxon>
        <taxon>Actinomycetes</taxon>
        <taxon>Pseudonocardiales</taxon>
        <taxon>Pseudonocardiaceae</taxon>
        <taxon>Amycolatopsis</taxon>
    </lineage>
</organism>
<dbReference type="PATRIC" id="fig|1292037.4.peg.5537"/>
<dbReference type="OrthoDB" id="4337963at2"/>
<evidence type="ECO:0000313" key="1">
    <source>
        <dbReference type="EMBL" id="EOD64905.1"/>
    </source>
</evidence>
<gene>
    <name evidence="1" type="ORF">H480_29401</name>
</gene>
<proteinExistence type="predicted"/>
<keyword evidence="2" id="KW-1185">Reference proteome</keyword>
<name>R1HMY9_9PSEU</name>
<sequence>MYCTAIADLAALGRRLPDYLRVTCTDRTVLVDVPEAEFRIRITPAGSEKVAKFFAIFREDAPAGGTWWSEWTATLPPGAPAAEVSEALAAHITRQRRLFTRLLLEAAPVSGPGR</sequence>
<dbReference type="EMBL" id="AOUO01000464">
    <property type="protein sequence ID" value="EOD64905.1"/>
    <property type="molecule type" value="Genomic_DNA"/>
</dbReference>